<sequence>MDTGTRLYVPLPLPQCTIPIEHETQKRQHPSQSDQFDTENSAGKVLAREADRKVGSIKRVKPLGTNKTD</sequence>
<reference evidence="2" key="1">
    <citation type="submission" date="2022-12" db="EMBL/GenBank/DDBJ databases">
        <authorList>
            <person name="Petersen C."/>
        </authorList>
    </citation>
    <scope>NUCLEOTIDE SEQUENCE</scope>
    <source>
        <strain evidence="2">IBT 29495</strain>
    </source>
</reference>
<proteinExistence type="predicted"/>
<gene>
    <name evidence="2" type="ORF">N7463_003049</name>
</gene>
<dbReference type="EMBL" id="JAPWDS010000002">
    <property type="protein sequence ID" value="KAJ5513497.1"/>
    <property type="molecule type" value="Genomic_DNA"/>
</dbReference>
<evidence type="ECO:0000313" key="3">
    <source>
        <dbReference type="Proteomes" id="UP001149954"/>
    </source>
</evidence>
<reference evidence="2" key="2">
    <citation type="journal article" date="2023" name="IMA Fungus">
        <title>Comparative genomic study of the Penicillium genus elucidates a diverse pangenome and 15 lateral gene transfer events.</title>
        <authorList>
            <person name="Petersen C."/>
            <person name="Sorensen T."/>
            <person name="Nielsen M.R."/>
            <person name="Sondergaard T.E."/>
            <person name="Sorensen J.L."/>
            <person name="Fitzpatrick D.A."/>
            <person name="Frisvad J.C."/>
            <person name="Nielsen K.L."/>
        </authorList>
    </citation>
    <scope>NUCLEOTIDE SEQUENCE</scope>
    <source>
        <strain evidence="2">IBT 29495</strain>
    </source>
</reference>
<keyword evidence="3" id="KW-1185">Reference proteome</keyword>
<evidence type="ECO:0000256" key="1">
    <source>
        <dbReference type="SAM" id="MobiDB-lite"/>
    </source>
</evidence>
<feature type="compositionally biased region" description="Polar residues" evidence="1">
    <location>
        <begin position="30"/>
        <end position="41"/>
    </location>
</feature>
<feature type="region of interest" description="Disordered" evidence="1">
    <location>
        <begin position="23"/>
        <end position="69"/>
    </location>
</feature>
<dbReference type="Proteomes" id="UP001149954">
    <property type="component" value="Unassembled WGS sequence"/>
</dbReference>
<comment type="caution">
    <text evidence="2">The sequence shown here is derived from an EMBL/GenBank/DDBJ whole genome shotgun (WGS) entry which is preliminary data.</text>
</comment>
<name>A0A9X0C919_9EURO</name>
<organism evidence="2 3">
    <name type="scientific">Penicillium fimorum</name>
    <dbReference type="NCBI Taxonomy" id="1882269"/>
    <lineage>
        <taxon>Eukaryota</taxon>
        <taxon>Fungi</taxon>
        <taxon>Dikarya</taxon>
        <taxon>Ascomycota</taxon>
        <taxon>Pezizomycotina</taxon>
        <taxon>Eurotiomycetes</taxon>
        <taxon>Eurotiomycetidae</taxon>
        <taxon>Eurotiales</taxon>
        <taxon>Aspergillaceae</taxon>
        <taxon>Penicillium</taxon>
    </lineage>
</organism>
<protein>
    <submittedName>
        <fullName evidence="2">Uncharacterized protein</fullName>
    </submittedName>
</protein>
<accession>A0A9X0C919</accession>
<dbReference type="AlphaFoldDB" id="A0A9X0C919"/>
<evidence type="ECO:0000313" key="2">
    <source>
        <dbReference type="EMBL" id="KAJ5513497.1"/>
    </source>
</evidence>